<keyword evidence="3" id="KW-1185">Reference proteome</keyword>
<dbReference type="EMBL" id="JAWHQM010000037">
    <property type="protein sequence ID" value="KAK5633924.1"/>
    <property type="molecule type" value="Genomic_DNA"/>
</dbReference>
<comment type="caution">
    <text evidence="2">The sequence shown here is derived from an EMBL/GenBank/DDBJ whole genome shotgun (WGS) entry which is preliminary data.</text>
</comment>
<evidence type="ECO:0000256" key="1">
    <source>
        <dbReference type="SAM" id="MobiDB-lite"/>
    </source>
</evidence>
<sequence length="133" mass="14744">MPRHAPPLSPRTPRTPRHPSSRASRSSADWRQRCEITIHRILRKGFIVDYLHAHTSVMIGAELETGVILVISAGAKSIHGVEHTAPGISEGLKDIAKDGRKSPPKVEFVKARCRSLVMSWLSLELNSCVLHKN</sequence>
<proteinExistence type="predicted"/>
<dbReference type="AlphaFoldDB" id="A0AAN7UTT8"/>
<gene>
    <name evidence="2" type="ORF">RRF57_009638</name>
</gene>
<feature type="region of interest" description="Disordered" evidence="1">
    <location>
        <begin position="1"/>
        <end position="28"/>
    </location>
</feature>
<evidence type="ECO:0000313" key="2">
    <source>
        <dbReference type="EMBL" id="KAK5633924.1"/>
    </source>
</evidence>
<feature type="compositionally biased region" description="Pro residues" evidence="1">
    <location>
        <begin position="1"/>
        <end position="10"/>
    </location>
</feature>
<accession>A0AAN7UTT8</accession>
<reference evidence="2 3" key="1">
    <citation type="submission" date="2023-10" db="EMBL/GenBank/DDBJ databases">
        <title>Draft genome sequence of Xylaria bambusicola isolate GMP-LS, the root and basal stem rot pathogen of sugarcane in Indonesia.</title>
        <authorList>
            <person name="Selvaraj P."/>
            <person name="Muralishankar V."/>
            <person name="Muruganantham S."/>
            <person name="Sp S."/>
            <person name="Haryani S."/>
            <person name="Lau K.J.X."/>
            <person name="Naqvi N.I."/>
        </authorList>
    </citation>
    <scope>NUCLEOTIDE SEQUENCE [LARGE SCALE GENOMIC DNA]</scope>
    <source>
        <strain evidence="2">GMP-LS</strain>
    </source>
</reference>
<organism evidence="2 3">
    <name type="scientific">Xylaria bambusicola</name>
    <dbReference type="NCBI Taxonomy" id="326684"/>
    <lineage>
        <taxon>Eukaryota</taxon>
        <taxon>Fungi</taxon>
        <taxon>Dikarya</taxon>
        <taxon>Ascomycota</taxon>
        <taxon>Pezizomycotina</taxon>
        <taxon>Sordariomycetes</taxon>
        <taxon>Xylariomycetidae</taxon>
        <taxon>Xylariales</taxon>
        <taxon>Xylariaceae</taxon>
        <taxon>Xylaria</taxon>
    </lineage>
</organism>
<protein>
    <submittedName>
        <fullName evidence="2">Uncharacterized protein</fullName>
    </submittedName>
</protein>
<name>A0AAN7UTT8_9PEZI</name>
<evidence type="ECO:0000313" key="3">
    <source>
        <dbReference type="Proteomes" id="UP001305414"/>
    </source>
</evidence>
<dbReference type="Proteomes" id="UP001305414">
    <property type="component" value="Unassembled WGS sequence"/>
</dbReference>